<sequence length="430" mass="44398">MATSLLIRNGLLIDTDPTPVVRSGDILVEDGLIAAVETSLPDVPGAEVIDAMDRIVMPGFVDTHRHTWQAAIRSVAPDITFPGYIGRVLGELAPRYRPEDVHIGNLAGALECLDSGITTLLDWSHIQFSPAHTDAVADALKRSGIRAVLGYCYGGDGGPAGLAAEGRRVHKEHFDRTGGLLTMAVAALGPEIAGEDLALHEWRLARDLDLPLSVHMGGHGAESAERGLDFLVRNDLLGPRTTYVHPNHYTDEALRRIADSGGSASVSPFVEAGLGIGYPATGRALAAGVPTALGADTVASAPGDMFSVMRAAYALERARPGGAGMGFTTADVLRMATIDGARVAGLGDVTGSLTPGKQADLILLRTDTLGLAPAHDPVGAVVMSADRGSVDTVLVGGRVVKRDGALCGHDVPALIAALTESAGHLAAAGA</sequence>
<dbReference type="Pfam" id="PF01979">
    <property type="entry name" value="Amidohydro_1"/>
    <property type="match status" value="1"/>
</dbReference>
<dbReference type="InterPro" id="IPR006680">
    <property type="entry name" value="Amidohydro-rel"/>
</dbReference>
<dbReference type="Gene3D" id="2.30.40.10">
    <property type="entry name" value="Urease, subunit C, domain 1"/>
    <property type="match status" value="1"/>
</dbReference>
<dbReference type="GO" id="GO:0016810">
    <property type="term" value="F:hydrolase activity, acting on carbon-nitrogen (but not peptide) bonds"/>
    <property type="evidence" value="ECO:0007669"/>
    <property type="project" value="InterPro"/>
</dbReference>
<evidence type="ECO:0000256" key="1">
    <source>
        <dbReference type="ARBA" id="ARBA00022801"/>
    </source>
</evidence>
<dbReference type="SUPFAM" id="SSF51338">
    <property type="entry name" value="Composite domain of metallo-dependent hydrolases"/>
    <property type="match status" value="1"/>
</dbReference>
<dbReference type="InterPro" id="IPR050287">
    <property type="entry name" value="MTA/SAH_deaminase"/>
</dbReference>
<dbReference type="RefSeq" id="WP_114027106.1">
    <property type="nucleotide sequence ID" value="NZ_QOIL01000002.1"/>
</dbReference>
<accession>A0A367FQ04</accession>
<evidence type="ECO:0000313" key="3">
    <source>
        <dbReference type="EMBL" id="RCG32468.1"/>
    </source>
</evidence>
<comment type="caution">
    <text evidence="3">The sequence shown here is derived from an EMBL/GenBank/DDBJ whole genome shotgun (WGS) entry which is preliminary data.</text>
</comment>
<evidence type="ECO:0000313" key="4">
    <source>
        <dbReference type="Proteomes" id="UP000253094"/>
    </source>
</evidence>
<evidence type="ECO:0000259" key="2">
    <source>
        <dbReference type="Pfam" id="PF01979"/>
    </source>
</evidence>
<dbReference type="AlphaFoldDB" id="A0A367FQ04"/>
<protein>
    <submittedName>
        <fullName evidence="3">Amidohydrolase</fullName>
    </submittedName>
</protein>
<feature type="domain" description="Amidohydrolase-related" evidence="2">
    <location>
        <begin position="55"/>
        <end position="400"/>
    </location>
</feature>
<reference evidence="3 4" key="1">
    <citation type="submission" date="2018-06" db="EMBL/GenBank/DDBJ databases">
        <title>Sphaerisporangium craniellae sp. nov., isolated from a marine sponge in the South China Sea.</title>
        <authorList>
            <person name="Li L."/>
        </authorList>
    </citation>
    <scope>NUCLEOTIDE SEQUENCE [LARGE SCALE GENOMIC DNA]</scope>
    <source>
        <strain evidence="3 4">CCTCC AA 208026</strain>
    </source>
</reference>
<dbReference type="Proteomes" id="UP000253094">
    <property type="component" value="Unassembled WGS sequence"/>
</dbReference>
<dbReference type="InterPro" id="IPR032466">
    <property type="entry name" value="Metal_Hydrolase"/>
</dbReference>
<name>A0A367FQ04_9ACTN</name>
<dbReference type="Gene3D" id="3.20.20.140">
    <property type="entry name" value="Metal-dependent hydrolases"/>
    <property type="match status" value="1"/>
</dbReference>
<organism evidence="3 4">
    <name type="scientific">Sphaerisporangium album</name>
    <dbReference type="NCBI Taxonomy" id="509200"/>
    <lineage>
        <taxon>Bacteria</taxon>
        <taxon>Bacillati</taxon>
        <taxon>Actinomycetota</taxon>
        <taxon>Actinomycetes</taxon>
        <taxon>Streptosporangiales</taxon>
        <taxon>Streptosporangiaceae</taxon>
        <taxon>Sphaerisporangium</taxon>
    </lineage>
</organism>
<dbReference type="InterPro" id="IPR011059">
    <property type="entry name" value="Metal-dep_hydrolase_composite"/>
</dbReference>
<dbReference type="EMBL" id="QOIL01000002">
    <property type="protein sequence ID" value="RCG32468.1"/>
    <property type="molecule type" value="Genomic_DNA"/>
</dbReference>
<dbReference type="PANTHER" id="PTHR43794">
    <property type="entry name" value="AMINOHYDROLASE SSNA-RELATED"/>
    <property type="match status" value="1"/>
</dbReference>
<keyword evidence="1 3" id="KW-0378">Hydrolase</keyword>
<keyword evidence="4" id="KW-1185">Reference proteome</keyword>
<dbReference type="OrthoDB" id="3189065at2"/>
<dbReference type="NCBIfam" id="NF006056">
    <property type="entry name" value="PRK08204.1"/>
    <property type="match status" value="1"/>
</dbReference>
<dbReference type="PANTHER" id="PTHR43794:SF11">
    <property type="entry name" value="AMIDOHYDROLASE-RELATED DOMAIN-CONTAINING PROTEIN"/>
    <property type="match status" value="1"/>
</dbReference>
<proteinExistence type="predicted"/>
<dbReference type="SUPFAM" id="SSF51556">
    <property type="entry name" value="Metallo-dependent hydrolases"/>
    <property type="match status" value="1"/>
</dbReference>
<gene>
    <name evidence="3" type="ORF">DQ384_02890</name>
</gene>